<keyword evidence="7 9" id="KW-0496">Mitochondrion</keyword>
<reference evidence="11" key="1">
    <citation type="submission" date="2016-09" db="EMBL/GenBank/DDBJ databases">
        <authorList>
            <person name="Jeantristanb JTB J.-T."/>
            <person name="Ricardo R."/>
        </authorList>
    </citation>
    <scope>NUCLEOTIDE SEQUENCE [LARGE SCALE GENOMIC DNA]</scope>
</reference>
<dbReference type="GO" id="GO:0061617">
    <property type="term" value="C:MICOS complex"/>
    <property type="evidence" value="ECO:0007669"/>
    <property type="project" value="UniProtKB-UniRule"/>
</dbReference>
<evidence type="ECO:0000313" key="11">
    <source>
        <dbReference type="Proteomes" id="UP000198372"/>
    </source>
</evidence>
<keyword evidence="6 9" id="KW-1133">Transmembrane helix</keyword>
<evidence type="ECO:0000256" key="6">
    <source>
        <dbReference type="ARBA" id="ARBA00022989"/>
    </source>
</evidence>
<comment type="similarity">
    <text evidence="3 9">Belongs to the MICOS complex subunit Mic10 family.</text>
</comment>
<dbReference type="PANTHER" id="PTHR21304:SF0">
    <property type="entry name" value="MICOS COMPLEX SUBUNIT MIC10"/>
    <property type="match status" value="1"/>
</dbReference>
<dbReference type="EMBL" id="FMSP01000018">
    <property type="protein sequence ID" value="SCV73484.1"/>
    <property type="molecule type" value="Genomic_DNA"/>
</dbReference>
<protein>
    <recommendedName>
        <fullName evidence="9">MICOS complex subunit MIC10</fullName>
    </recommendedName>
</protein>
<dbReference type="Pfam" id="PF04418">
    <property type="entry name" value="DUF543"/>
    <property type="match status" value="1"/>
</dbReference>
<dbReference type="Proteomes" id="UP000198372">
    <property type="component" value="Unassembled WGS sequence"/>
</dbReference>
<keyword evidence="8 9" id="KW-0472">Membrane</keyword>
<evidence type="ECO:0000256" key="8">
    <source>
        <dbReference type="ARBA" id="ARBA00023136"/>
    </source>
</evidence>
<organism evidence="10 11">
    <name type="scientific">Microbotryum intermedium</name>
    <dbReference type="NCBI Taxonomy" id="269621"/>
    <lineage>
        <taxon>Eukaryota</taxon>
        <taxon>Fungi</taxon>
        <taxon>Dikarya</taxon>
        <taxon>Basidiomycota</taxon>
        <taxon>Pucciniomycotina</taxon>
        <taxon>Microbotryomycetes</taxon>
        <taxon>Microbotryales</taxon>
        <taxon>Microbotryaceae</taxon>
        <taxon>Microbotryum</taxon>
    </lineage>
</organism>
<dbReference type="OrthoDB" id="1916310at2759"/>
<keyword evidence="11" id="KW-1185">Reference proteome</keyword>
<dbReference type="PANTHER" id="PTHR21304">
    <property type="entry name" value="MICOS COMPLEX SUBUNIT MIC10"/>
    <property type="match status" value="1"/>
</dbReference>
<name>A0A238FNN2_9BASI</name>
<dbReference type="STRING" id="269621.A0A238FNN2"/>
<gene>
    <name evidence="10" type="ORF">BQ2448_7410</name>
</gene>
<evidence type="ECO:0000256" key="2">
    <source>
        <dbReference type="ARBA" id="ARBA00004434"/>
    </source>
</evidence>
<dbReference type="AlphaFoldDB" id="A0A238FNN2"/>
<evidence type="ECO:0000256" key="9">
    <source>
        <dbReference type="RuleBase" id="RU363011"/>
    </source>
</evidence>
<comment type="subcellular location">
    <subcellularLocation>
        <location evidence="2 9">Mitochondrion inner membrane</location>
        <topology evidence="2 9">Single-pass membrane protein</topology>
    </subcellularLocation>
</comment>
<sequence length="228" mass="24096">MSSAPASSNKSALAVPSEDVLSAKASTLLGSFSPSYNGAITYITFVIIALSQIARMSIHDSTVTTATTRPSPTSLSHGCAIYRRSGPYRLAQSRPKTQSDLCVSNAIVKAGIGFGAGVVASAILFRRRPWPVLVGLGFGLGQGYSDCERVFNPVAVPGFVIAKDAKPQPSPYATFNPFGSKASDVKDKSEAKASQVVDKIKDATKQVVGKVEEVKDKAENKLGDKKWV</sequence>
<evidence type="ECO:0000313" key="10">
    <source>
        <dbReference type="EMBL" id="SCV73484.1"/>
    </source>
</evidence>
<evidence type="ECO:0000256" key="4">
    <source>
        <dbReference type="ARBA" id="ARBA00022692"/>
    </source>
</evidence>
<evidence type="ECO:0000256" key="5">
    <source>
        <dbReference type="ARBA" id="ARBA00022792"/>
    </source>
</evidence>
<comment type="function">
    <text evidence="1 9">Component of the MICOS complex, a large protein complex of the mitochondrial inner membrane that plays crucial roles in the maintenance of crista junctions, inner membrane architecture, and formation of contact sites to the outer membrane.</text>
</comment>
<dbReference type="InterPro" id="IPR007512">
    <property type="entry name" value="Mic10"/>
</dbReference>
<evidence type="ECO:0000256" key="3">
    <source>
        <dbReference type="ARBA" id="ARBA00006792"/>
    </source>
</evidence>
<feature type="transmembrane region" description="Helical" evidence="9">
    <location>
        <begin position="36"/>
        <end position="54"/>
    </location>
</feature>
<evidence type="ECO:0000256" key="1">
    <source>
        <dbReference type="ARBA" id="ARBA00002689"/>
    </source>
</evidence>
<proteinExistence type="inferred from homology"/>
<keyword evidence="4 9" id="KW-0812">Transmembrane</keyword>
<evidence type="ECO:0000256" key="7">
    <source>
        <dbReference type="ARBA" id="ARBA00023128"/>
    </source>
</evidence>
<accession>A0A238FNN2</accession>
<comment type="subunit">
    <text evidence="9">Component of the mitochondrial contact site and cristae organizing system (MICOS) complex.</text>
</comment>
<keyword evidence="5 9" id="KW-0999">Mitochondrion inner membrane</keyword>